<dbReference type="GO" id="GO:0006508">
    <property type="term" value="P:proteolysis"/>
    <property type="evidence" value="ECO:0007669"/>
    <property type="project" value="UniProtKB-KW"/>
</dbReference>
<comment type="similarity">
    <text evidence="1">Belongs to the peptidase C48 family.</text>
</comment>
<dbReference type="Gene3D" id="3.40.395.10">
    <property type="entry name" value="Adenoviral Proteinase, Chain A"/>
    <property type="match status" value="1"/>
</dbReference>
<organism evidence="5 6">
    <name type="scientific">Ficus carica</name>
    <name type="common">Common fig</name>
    <dbReference type="NCBI Taxonomy" id="3494"/>
    <lineage>
        <taxon>Eukaryota</taxon>
        <taxon>Viridiplantae</taxon>
        <taxon>Streptophyta</taxon>
        <taxon>Embryophyta</taxon>
        <taxon>Tracheophyta</taxon>
        <taxon>Spermatophyta</taxon>
        <taxon>Magnoliopsida</taxon>
        <taxon>eudicotyledons</taxon>
        <taxon>Gunneridae</taxon>
        <taxon>Pentapetalae</taxon>
        <taxon>rosids</taxon>
        <taxon>fabids</taxon>
        <taxon>Rosales</taxon>
        <taxon>Moraceae</taxon>
        <taxon>Ficeae</taxon>
        <taxon>Ficus</taxon>
    </lineage>
</organism>
<proteinExistence type="inferred from homology"/>
<evidence type="ECO:0000256" key="3">
    <source>
        <dbReference type="ARBA" id="ARBA00022801"/>
    </source>
</evidence>
<protein>
    <recommendedName>
        <fullName evidence="4">Ubiquitin-like protease family profile domain-containing protein</fullName>
    </recommendedName>
</protein>
<evidence type="ECO:0000313" key="6">
    <source>
        <dbReference type="Proteomes" id="UP001187192"/>
    </source>
</evidence>
<keyword evidence="2" id="KW-0645">Protease</keyword>
<dbReference type="Pfam" id="PF02902">
    <property type="entry name" value="Peptidase_C48"/>
    <property type="match status" value="1"/>
</dbReference>
<dbReference type="AlphaFoldDB" id="A0AA88D9B5"/>
<dbReference type="GO" id="GO:0008234">
    <property type="term" value="F:cysteine-type peptidase activity"/>
    <property type="evidence" value="ECO:0007669"/>
    <property type="project" value="InterPro"/>
</dbReference>
<evidence type="ECO:0000256" key="1">
    <source>
        <dbReference type="ARBA" id="ARBA00005234"/>
    </source>
</evidence>
<keyword evidence="3" id="KW-0378">Hydrolase</keyword>
<evidence type="ECO:0000259" key="4">
    <source>
        <dbReference type="PROSITE" id="PS50600"/>
    </source>
</evidence>
<dbReference type="EMBL" id="BTGU01000026">
    <property type="protein sequence ID" value="GMN47891.1"/>
    <property type="molecule type" value="Genomic_DNA"/>
</dbReference>
<dbReference type="InterPro" id="IPR003653">
    <property type="entry name" value="Peptidase_C48_C"/>
</dbReference>
<dbReference type="InterPro" id="IPR038765">
    <property type="entry name" value="Papain-like_cys_pep_sf"/>
</dbReference>
<evidence type="ECO:0000313" key="5">
    <source>
        <dbReference type="EMBL" id="GMN47891.1"/>
    </source>
</evidence>
<gene>
    <name evidence="5" type="ORF">TIFTF001_017056</name>
</gene>
<evidence type="ECO:0000256" key="2">
    <source>
        <dbReference type="ARBA" id="ARBA00022670"/>
    </source>
</evidence>
<sequence length="279" mass="32735">MTEVGSPSKAPSKLIYALPPSLIDEPPKETLEEFKEWIKKAVLRRTPPSKQPPRYNAKYETLDKPHDLGFVAVDKKSWYYKLATSLVWLWDEHIDVAFYYLRKKIRQFPELEQRKVTTVHTFFSAKVGGLYRVYQKSQDTFDWGSCESILKIMLGVCVQSGSSWFELNTLLIPIHLATLKHRALVKLDLTNWTIEFIPLLAERLRLFEFKPRKPPGIYQISVTIMKVIPQQANGGDCEMFTIKYAECLIEGRDVRYWVIHGRMQIFREWLTCYLWCHAK</sequence>
<comment type="caution">
    <text evidence="5">The sequence shown here is derived from an EMBL/GenBank/DDBJ whole genome shotgun (WGS) entry which is preliminary data.</text>
</comment>
<dbReference type="Proteomes" id="UP001187192">
    <property type="component" value="Unassembled WGS sequence"/>
</dbReference>
<dbReference type="SUPFAM" id="SSF54001">
    <property type="entry name" value="Cysteine proteinases"/>
    <property type="match status" value="1"/>
</dbReference>
<feature type="domain" description="Ubiquitin-like protease family profile" evidence="4">
    <location>
        <begin position="71"/>
        <end position="248"/>
    </location>
</feature>
<reference evidence="5" key="1">
    <citation type="submission" date="2023-07" db="EMBL/GenBank/DDBJ databases">
        <title>draft genome sequence of fig (Ficus carica).</title>
        <authorList>
            <person name="Takahashi T."/>
            <person name="Nishimura K."/>
        </authorList>
    </citation>
    <scope>NUCLEOTIDE SEQUENCE</scope>
</reference>
<name>A0AA88D9B5_FICCA</name>
<accession>A0AA88D9B5</accession>
<keyword evidence="6" id="KW-1185">Reference proteome</keyword>
<dbReference type="PROSITE" id="PS50600">
    <property type="entry name" value="ULP_PROTEASE"/>
    <property type="match status" value="1"/>
</dbReference>